<organism evidence="1 2">
    <name type="scientific">Streptomyces oryzae</name>
    <dbReference type="NCBI Taxonomy" id="1434886"/>
    <lineage>
        <taxon>Bacteria</taxon>
        <taxon>Bacillati</taxon>
        <taxon>Actinomycetota</taxon>
        <taxon>Actinomycetes</taxon>
        <taxon>Kitasatosporales</taxon>
        <taxon>Streptomycetaceae</taxon>
        <taxon>Streptomyces</taxon>
    </lineage>
</organism>
<proteinExistence type="predicted"/>
<comment type="caution">
    <text evidence="1">The sequence shown here is derived from an EMBL/GenBank/DDBJ whole genome shotgun (WGS) entry which is preliminary data.</text>
</comment>
<dbReference type="RefSeq" id="WP_209237747.1">
    <property type="nucleotide sequence ID" value="NZ_JADKMA010000008.1"/>
</dbReference>
<evidence type="ECO:0000313" key="2">
    <source>
        <dbReference type="Proteomes" id="UP001519064"/>
    </source>
</evidence>
<keyword evidence="2" id="KW-1185">Reference proteome</keyword>
<accession>A0ABS3X5L4</accession>
<dbReference type="Proteomes" id="UP001519064">
    <property type="component" value="Unassembled WGS sequence"/>
</dbReference>
<name>A0ABS3X5L4_9ACTN</name>
<evidence type="ECO:0000313" key="1">
    <source>
        <dbReference type="EMBL" id="MBO8190638.1"/>
    </source>
</evidence>
<protein>
    <submittedName>
        <fullName evidence="1">DUF4188 domain-containing protein</fullName>
    </submittedName>
</protein>
<dbReference type="InterPro" id="IPR025444">
    <property type="entry name" value="Monooxy_af470"/>
</dbReference>
<reference evidence="1 2" key="1">
    <citation type="submission" date="2020-11" db="EMBL/GenBank/DDBJ databases">
        <title>Streptomyces spirodelae sp. nov., isolated from duckweed.</title>
        <authorList>
            <person name="Saimee Y."/>
            <person name="Duangmal K."/>
        </authorList>
    </citation>
    <scope>NUCLEOTIDE SEQUENCE [LARGE SCALE GENOMIC DNA]</scope>
    <source>
        <strain evidence="1 2">S16-07</strain>
    </source>
</reference>
<dbReference type="Pfam" id="PF13826">
    <property type="entry name" value="Monooxy_af470-like"/>
    <property type="match status" value="1"/>
</dbReference>
<gene>
    <name evidence="1" type="ORF">ITI46_02815</name>
</gene>
<dbReference type="EMBL" id="JADKMA010000008">
    <property type="protein sequence ID" value="MBO8190638.1"/>
    <property type="molecule type" value="Genomic_DNA"/>
</dbReference>
<sequence>MGSKVIEGRRTADADGEVVVFLIGMRINRLRAVRSWLPALLAMPRMLRELGADDSSGLISARYVVSSPREFAVVQYWRSTEQLFDYAVAQGKAHRPAWTAFNRRIKKSRGSVGVWHETYRVPAGSYESVYVDMPEYGLASAYGSAPVATRGDRARQRIAAA</sequence>